<dbReference type="EMBL" id="UGTI01000001">
    <property type="protein sequence ID" value="SUB77591.1"/>
    <property type="molecule type" value="Genomic_DNA"/>
</dbReference>
<organism evidence="2 3">
    <name type="scientific">Porphyromonas macacae</name>
    <dbReference type="NCBI Taxonomy" id="28115"/>
    <lineage>
        <taxon>Bacteria</taxon>
        <taxon>Pseudomonadati</taxon>
        <taxon>Bacteroidota</taxon>
        <taxon>Bacteroidia</taxon>
        <taxon>Bacteroidales</taxon>
        <taxon>Porphyromonadaceae</taxon>
        <taxon>Porphyromonas</taxon>
    </lineage>
</organism>
<feature type="signal peptide" evidence="1">
    <location>
        <begin position="1"/>
        <end position="24"/>
    </location>
</feature>
<dbReference type="InterPro" id="IPR010870">
    <property type="entry name" value="Porin_O/P"/>
</dbReference>
<reference evidence="2 3" key="1">
    <citation type="submission" date="2018-06" db="EMBL/GenBank/DDBJ databases">
        <authorList>
            <consortium name="Pathogen Informatics"/>
            <person name="Doyle S."/>
        </authorList>
    </citation>
    <scope>NUCLEOTIDE SEQUENCE [LARGE SCALE GENOMIC DNA]</scope>
    <source>
        <strain evidence="2 3">NCTC13100</strain>
    </source>
</reference>
<protein>
    <recommendedName>
        <fullName evidence="4">Phosphate-selective porin</fullName>
    </recommendedName>
</protein>
<accession>A0A379DGW6</accession>
<feature type="chain" id="PRO_5016946198" description="Phosphate-selective porin" evidence="1">
    <location>
        <begin position="25"/>
        <end position="408"/>
    </location>
</feature>
<name>A0A379DGW6_9PORP</name>
<evidence type="ECO:0000313" key="2">
    <source>
        <dbReference type="EMBL" id="SUB77591.1"/>
    </source>
</evidence>
<dbReference type="Proteomes" id="UP000254263">
    <property type="component" value="Unassembled WGS sequence"/>
</dbReference>
<evidence type="ECO:0000313" key="3">
    <source>
        <dbReference type="Proteomes" id="UP000254263"/>
    </source>
</evidence>
<dbReference type="Pfam" id="PF07396">
    <property type="entry name" value="Porin_O_P"/>
    <property type="match status" value="1"/>
</dbReference>
<evidence type="ECO:0008006" key="4">
    <source>
        <dbReference type="Google" id="ProtNLM"/>
    </source>
</evidence>
<sequence length="408" mass="46734">MLRFMRKTLFPLFLFLSFCSNLSAQQKGSEGSFEKSLFESIAHLENRSRRFNLLLNMQGGFDVEGNSPALGAGKNHARFNMRQLRIEAKGDINERFSFRWRQRLNGSKIPGVDNLPASIDVAGLGIKLDKRFSLFVGRQFASFGGFEYDLNPIDVYEFSDMSEYIGCFLTGISLTYQPVSAHQFHFQVLNALNDRFSETYRVQYDPSLRPSKLPLLYTVNWNGCMYGGLLQTRWSASLSSQTSQNKIYYIALGNSVNIGSRFGLFFDLMYSREGLDSKGILSDLISSVSADSSWPVTRYTVKNTEYLSFLSKANVRFASRWNWFVQGMYETASVYKESIVKRKIDAGKYRTALGYLTGIEYYPMSGSNLHFFLTYVGRSYKFDEKRSLSPDYTTNRLSLGFIYQLPMF</sequence>
<proteinExistence type="predicted"/>
<gene>
    <name evidence="2" type="ORF">NCTC13100_00718</name>
</gene>
<evidence type="ECO:0000256" key="1">
    <source>
        <dbReference type="SAM" id="SignalP"/>
    </source>
</evidence>
<keyword evidence="1" id="KW-0732">Signal</keyword>
<dbReference type="AlphaFoldDB" id="A0A379DGW6"/>